<sequence>MIFPSPGDDGARALVAGEKTHGGRSSFAGCSLKPSSYHPPRAASDRKDGDPRPVGMNQRKLWSKSKLPLTCKSIVGIVVFLRIAGVRSSQFHPVKRTIGGPGAVHALDLLSNSEPVERFDSPEYRAVLLCYRHRRSDGRNECECQYFFSAFFLAFFFFPPQLIFLSFSFTFFFNFFLSFSFILSRSFYFFSFLPSFLPTFLPLFLFIYFSFPFFFLFILFFLLSPFSFLFSLFHSFFSQFFS</sequence>
<dbReference type="Proteomes" id="UP000597762">
    <property type="component" value="Unassembled WGS sequence"/>
</dbReference>
<feature type="transmembrane region" description="Helical" evidence="2">
    <location>
        <begin position="187"/>
        <end position="208"/>
    </location>
</feature>
<evidence type="ECO:0000256" key="1">
    <source>
        <dbReference type="SAM" id="MobiDB-lite"/>
    </source>
</evidence>
<feature type="transmembrane region" description="Helical" evidence="2">
    <location>
        <begin position="146"/>
        <end position="175"/>
    </location>
</feature>
<feature type="region of interest" description="Disordered" evidence="1">
    <location>
        <begin position="1"/>
        <end position="57"/>
    </location>
</feature>
<proteinExistence type="predicted"/>
<protein>
    <submittedName>
        <fullName evidence="3">Uncharacterized protein</fullName>
    </submittedName>
</protein>
<keyword evidence="4" id="KW-1185">Reference proteome</keyword>
<name>A0A812E582_ACAPH</name>
<organism evidence="3 4">
    <name type="scientific">Acanthosepion pharaonis</name>
    <name type="common">Pharaoh cuttlefish</name>
    <name type="synonym">Sepia pharaonis</name>
    <dbReference type="NCBI Taxonomy" id="158019"/>
    <lineage>
        <taxon>Eukaryota</taxon>
        <taxon>Metazoa</taxon>
        <taxon>Spiralia</taxon>
        <taxon>Lophotrochozoa</taxon>
        <taxon>Mollusca</taxon>
        <taxon>Cephalopoda</taxon>
        <taxon>Coleoidea</taxon>
        <taxon>Decapodiformes</taxon>
        <taxon>Sepiida</taxon>
        <taxon>Sepiina</taxon>
        <taxon>Sepiidae</taxon>
        <taxon>Acanthosepion</taxon>
    </lineage>
</organism>
<dbReference type="EMBL" id="CAHIKZ030004965">
    <property type="protein sequence ID" value="CAE1317783.1"/>
    <property type="molecule type" value="Genomic_DNA"/>
</dbReference>
<reference evidence="3" key="1">
    <citation type="submission" date="2021-01" db="EMBL/GenBank/DDBJ databases">
        <authorList>
            <person name="Li R."/>
            <person name="Bekaert M."/>
        </authorList>
    </citation>
    <scope>NUCLEOTIDE SEQUENCE</scope>
    <source>
        <strain evidence="3">Farmed</strain>
    </source>
</reference>
<gene>
    <name evidence="3" type="ORF">SPHA_68306</name>
</gene>
<keyword evidence="2" id="KW-0472">Membrane</keyword>
<evidence type="ECO:0000313" key="3">
    <source>
        <dbReference type="EMBL" id="CAE1317783.1"/>
    </source>
</evidence>
<keyword evidence="2" id="KW-0812">Transmembrane</keyword>
<comment type="caution">
    <text evidence="3">The sequence shown here is derived from an EMBL/GenBank/DDBJ whole genome shotgun (WGS) entry which is preliminary data.</text>
</comment>
<dbReference type="OrthoDB" id="8122498at2759"/>
<evidence type="ECO:0000313" key="4">
    <source>
        <dbReference type="Proteomes" id="UP000597762"/>
    </source>
</evidence>
<keyword evidence="2" id="KW-1133">Transmembrane helix</keyword>
<dbReference type="AlphaFoldDB" id="A0A812E582"/>
<evidence type="ECO:0000256" key="2">
    <source>
        <dbReference type="SAM" id="Phobius"/>
    </source>
</evidence>
<feature type="transmembrane region" description="Helical" evidence="2">
    <location>
        <begin position="214"/>
        <end position="237"/>
    </location>
</feature>
<accession>A0A812E582</accession>